<reference evidence="1" key="1">
    <citation type="journal article" date="2021" name="Nat. Commun.">
        <title>Genetic determinants of endophytism in the Arabidopsis root mycobiome.</title>
        <authorList>
            <person name="Mesny F."/>
            <person name="Miyauchi S."/>
            <person name="Thiergart T."/>
            <person name="Pickel B."/>
            <person name="Atanasova L."/>
            <person name="Karlsson M."/>
            <person name="Huettel B."/>
            <person name="Barry K.W."/>
            <person name="Haridas S."/>
            <person name="Chen C."/>
            <person name="Bauer D."/>
            <person name="Andreopoulos W."/>
            <person name="Pangilinan J."/>
            <person name="LaButti K."/>
            <person name="Riley R."/>
            <person name="Lipzen A."/>
            <person name="Clum A."/>
            <person name="Drula E."/>
            <person name="Henrissat B."/>
            <person name="Kohler A."/>
            <person name="Grigoriev I.V."/>
            <person name="Martin F.M."/>
            <person name="Hacquard S."/>
        </authorList>
    </citation>
    <scope>NUCLEOTIDE SEQUENCE</scope>
    <source>
        <strain evidence="1">MPI-CAGE-AT-0023</strain>
    </source>
</reference>
<sequence length="85" mass="9711">MFGHKRSSLGALAVLAVLKTPVNSYRRLPRLLGTKRVIVISSYLIAIPYCRYNDHQKNATNITYPEQHFTCNNTSKQSFQCNSKH</sequence>
<gene>
    <name evidence="1" type="ORF">BKA55DRAFT_579605</name>
</gene>
<proteinExistence type="predicted"/>
<evidence type="ECO:0000313" key="2">
    <source>
        <dbReference type="Proteomes" id="UP000720189"/>
    </source>
</evidence>
<keyword evidence="2" id="KW-1185">Reference proteome</keyword>
<dbReference type="AlphaFoldDB" id="A0A9P9GBW1"/>
<evidence type="ECO:0000313" key="1">
    <source>
        <dbReference type="EMBL" id="KAH7234892.1"/>
    </source>
</evidence>
<protein>
    <submittedName>
        <fullName evidence="1">Uncharacterized protein</fullName>
    </submittedName>
</protein>
<dbReference type="RefSeq" id="XP_046044657.1">
    <property type="nucleotide sequence ID" value="XM_046193883.1"/>
</dbReference>
<accession>A0A9P9GBW1</accession>
<name>A0A9P9GBW1_FUSRE</name>
<organism evidence="1 2">
    <name type="scientific">Fusarium redolens</name>
    <dbReference type="NCBI Taxonomy" id="48865"/>
    <lineage>
        <taxon>Eukaryota</taxon>
        <taxon>Fungi</taxon>
        <taxon>Dikarya</taxon>
        <taxon>Ascomycota</taxon>
        <taxon>Pezizomycotina</taxon>
        <taxon>Sordariomycetes</taxon>
        <taxon>Hypocreomycetidae</taxon>
        <taxon>Hypocreales</taxon>
        <taxon>Nectriaceae</taxon>
        <taxon>Fusarium</taxon>
        <taxon>Fusarium redolens species complex</taxon>
    </lineage>
</organism>
<dbReference type="EMBL" id="JAGMUX010000017">
    <property type="protein sequence ID" value="KAH7234892.1"/>
    <property type="molecule type" value="Genomic_DNA"/>
</dbReference>
<comment type="caution">
    <text evidence="1">The sequence shown here is derived from an EMBL/GenBank/DDBJ whole genome shotgun (WGS) entry which is preliminary data.</text>
</comment>
<dbReference type="Proteomes" id="UP000720189">
    <property type="component" value="Unassembled WGS sequence"/>
</dbReference>
<dbReference type="GeneID" id="70223837"/>